<evidence type="ECO:0000256" key="3">
    <source>
        <dbReference type="ARBA" id="ARBA00022801"/>
    </source>
</evidence>
<dbReference type="InterPro" id="IPR051156">
    <property type="entry name" value="Mito/Outer_Membr_Metalloprot"/>
</dbReference>
<evidence type="ECO:0000256" key="4">
    <source>
        <dbReference type="ARBA" id="ARBA00022833"/>
    </source>
</evidence>
<reference evidence="9 10" key="1">
    <citation type="submission" date="2019-02" db="EMBL/GenBank/DDBJ databases">
        <title>Apibacter muscae sp. nov.: a novel member of the house fly microbiota.</title>
        <authorList>
            <person name="Park R."/>
        </authorList>
    </citation>
    <scope>NUCLEOTIDE SEQUENCE [LARGE SCALE GENOMIC DNA]</scope>
    <source>
        <strain evidence="9 10">AL1</strain>
    </source>
</reference>
<proteinExistence type="inferred from homology"/>
<dbReference type="CDD" id="cd07324">
    <property type="entry name" value="M48C_Oma1-like"/>
    <property type="match status" value="1"/>
</dbReference>
<organism evidence="9 10">
    <name type="scientific">Apibacter muscae</name>
    <dbReference type="NCBI Taxonomy" id="2509004"/>
    <lineage>
        <taxon>Bacteria</taxon>
        <taxon>Pseudomonadati</taxon>
        <taxon>Bacteroidota</taxon>
        <taxon>Flavobacteriia</taxon>
        <taxon>Flavobacteriales</taxon>
        <taxon>Weeksellaceae</taxon>
        <taxon>Apibacter</taxon>
    </lineage>
</organism>
<dbReference type="PANTHER" id="PTHR22726:SF1">
    <property type="entry name" value="METALLOENDOPEPTIDASE OMA1, MITOCHONDRIAL"/>
    <property type="match status" value="1"/>
</dbReference>
<gene>
    <name evidence="9" type="ORF">ETU09_05090</name>
</gene>
<feature type="chain" id="PRO_5021713303" evidence="7">
    <location>
        <begin position="18"/>
        <end position="435"/>
    </location>
</feature>
<evidence type="ECO:0000313" key="10">
    <source>
        <dbReference type="Proteomes" id="UP000319499"/>
    </source>
</evidence>
<evidence type="ECO:0000256" key="6">
    <source>
        <dbReference type="RuleBase" id="RU003983"/>
    </source>
</evidence>
<keyword evidence="4 6" id="KW-0862">Zinc</keyword>
<accession>A0A563DEP8</accession>
<keyword evidence="7" id="KW-0732">Signal</keyword>
<dbReference type="AlphaFoldDB" id="A0A563DEP8"/>
<dbReference type="OrthoDB" id="910748at2"/>
<keyword evidence="1 6" id="KW-0645">Protease</keyword>
<comment type="caution">
    <text evidence="9">The sequence shown here is derived from an EMBL/GenBank/DDBJ whole genome shotgun (WGS) entry which is preliminary data.</text>
</comment>
<dbReference type="GO" id="GO:0016020">
    <property type="term" value="C:membrane"/>
    <property type="evidence" value="ECO:0007669"/>
    <property type="project" value="TreeGrafter"/>
</dbReference>
<dbReference type="InterPro" id="IPR001915">
    <property type="entry name" value="Peptidase_M48"/>
</dbReference>
<evidence type="ECO:0000256" key="1">
    <source>
        <dbReference type="ARBA" id="ARBA00022670"/>
    </source>
</evidence>
<evidence type="ECO:0000256" key="5">
    <source>
        <dbReference type="ARBA" id="ARBA00023049"/>
    </source>
</evidence>
<dbReference type="RefSeq" id="WP_146292296.1">
    <property type="nucleotide sequence ID" value="NZ_SELH01000017.1"/>
</dbReference>
<comment type="cofactor">
    <cofactor evidence="6">
        <name>Zn(2+)</name>
        <dbReference type="ChEBI" id="CHEBI:29105"/>
    </cofactor>
    <text evidence="6">Binds 1 zinc ion per subunit.</text>
</comment>
<dbReference type="Pfam" id="PF01435">
    <property type="entry name" value="Peptidase_M48"/>
    <property type="match status" value="1"/>
</dbReference>
<dbReference type="EMBL" id="SELH01000017">
    <property type="protein sequence ID" value="TWP28695.1"/>
    <property type="molecule type" value="Genomic_DNA"/>
</dbReference>
<feature type="domain" description="Peptidase M48" evidence="8">
    <location>
        <begin position="104"/>
        <end position="311"/>
    </location>
</feature>
<dbReference type="GO" id="GO:0004222">
    <property type="term" value="F:metalloendopeptidase activity"/>
    <property type="evidence" value="ECO:0007669"/>
    <property type="project" value="InterPro"/>
</dbReference>
<dbReference type="PANTHER" id="PTHR22726">
    <property type="entry name" value="METALLOENDOPEPTIDASE OMA1"/>
    <property type="match status" value="1"/>
</dbReference>
<comment type="similarity">
    <text evidence="6">Belongs to the peptidase M48 family.</text>
</comment>
<protein>
    <submittedName>
        <fullName evidence="9">Peptidase M48</fullName>
    </submittedName>
</protein>
<keyword evidence="2" id="KW-0479">Metal-binding</keyword>
<sequence>MKLLNLLFILFTGSLWAQNYIPIDTADRAKRDLAAASFKNSGDEFIKFVKTSYPKKVGKIMALSYEEFYKDFEKQIKDGSFVYDVRFSSYIDKILNQLKLGNPNIPKDLRVLISKDPSLNAYCLPNGTFVLNMGLFYWLDNDDEVASVLAHELSHNILKHSLKRGEAMANDELSSNNKNQIKSIQKQKYNKSRAALELYKNKLYASGDLRKKNEFQADSLGLIIMKNSPFNEGAFVDALELMEEYDSIKPSGLKEDIYRKVFSLPNQPFKDDWMKREDFSNYDYSLYKEKIDKDSIATHPEIEDRINKLRTYFPGMKEIDMELKPSKELEELQKIAKYEQVPSLYFFEQYGAGIYICLYYLQKDPENHFYKEWLGKCFEKIYEGRKTYRLNRYLDRIEPKDQSESYQQFLSFMWNLSLDEIKNISEFYNTKKAPE</sequence>
<dbReference type="Proteomes" id="UP000319499">
    <property type="component" value="Unassembled WGS sequence"/>
</dbReference>
<feature type="signal peptide" evidence="7">
    <location>
        <begin position="1"/>
        <end position="17"/>
    </location>
</feature>
<evidence type="ECO:0000313" key="9">
    <source>
        <dbReference type="EMBL" id="TWP28695.1"/>
    </source>
</evidence>
<keyword evidence="10" id="KW-1185">Reference proteome</keyword>
<evidence type="ECO:0000259" key="8">
    <source>
        <dbReference type="Pfam" id="PF01435"/>
    </source>
</evidence>
<evidence type="ECO:0000256" key="2">
    <source>
        <dbReference type="ARBA" id="ARBA00022723"/>
    </source>
</evidence>
<keyword evidence="5 6" id="KW-0482">Metalloprotease</keyword>
<dbReference type="Gene3D" id="3.30.2010.10">
    <property type="entry name" value="Metalloproteases ('zincins'), catalytic domain"/>
    <property type="match status" value="1"/>
</dbReference>
<dbReference type="GO" id="GO:0051603">
    <property type="term" value="P:proteolysis involved in protein catabolic process"/>
    <property type="evidence" value="ECO:0007669"/>
    <property type="project" value="TreeGrafter"/>
</dbReference>
<evidence type="ECO:0000256" key="7">
    <source>
        <dbReference type="SAM" id="SignalP"/>
    </source>
</evidence>
<keyword evidence="3 6" id="KW-0378">Hydrolase</keyword>
<dbReference type="GO" id="GO:0046872">
    <property type="term" value="F:metal ion binding"/>
    <property type="evidence" value="ECO:0007669"/>
    <property type="project" value="UniProtKB-KW"/>
</dbReference>
<name>A0A563DEP8_9FLAO</name>